<dbReference type="Pfam" id="PF01757">
    <property type="entry name" value="Acyl_transf_3"/>
    <property type="match status" value="1"/>
</dbReference>
<reference evidence="4" key="1">
    <citation type="submission" date="2009-09" db="EMBL/GenBank/DDBJ databases">
        <title>The complete genome of Kribbella flavida DSM 17836.</title>
        <authorList>
            <consortium name="US DOE Joint Genome Institute (JGI-PGF)"/>
            <person name="Lucas S."/>
            <person name="Copeland A."/>
            <person name="Lapidus A."/>
            <person name="Glavina del Rio T."/>
            <person name="Dalin E."/>
            <person name="Tice H."/>
            <person name="Bruce D."/>
            <person name="Goodwin L."/>
            <person name="Pitluck S."/>
            <person name="Kyrpides N."/>
            <person name="Mavromatis K."/>
            <person name="Ivanova N."/>
            <person name="Saunders E."/>
            <person name="Brettin T."/>
            <person name="Detter J.C."/>
            <person name="Han C."/>
            <person name="Larimer F."/>
            <person name="Land M."/>
            <person name="Hauser L."/>
            <person name="Markowitz V."/>
            <person name="Cheng J.-F."/>
            <person name="Hugenholtz P."/>
            <person name="Woyke T."/>
            <person name="Wu D."/>
            <person name="Pukall R."/>
            <person name="Klenk H.-P."/>
            <person name="Eisen J.A."/>
        </authorList>
    </citation>
    <scope>NUCLEOTIDE SEQUENCE [LARGE SCALE GENOMIC DNA]</scope>
    <source>
        <strain evidence="4">DSM 17836 / JCM 10339 / NBRC 14399</strain>
    </source>
</reference>
<dbReference type="RefSeq" id="WP_012923712.1">
    <property type="nucleotide sequence ID" value="NC_013729.1"/>
</dbReference>
<dbReference type="eggNOG" id="COG1835">
    <property type="taxonomic scope" value="Bacteria"/>
</dbReference>
<evidence type="ECO:0000256" key="1">
    <source>
        <dbReference type="SAM" id="Phobius"/>
    </source>
</evidence>
<accession>D2PUA8</accession>
<keyword evidence="3" id="KW-0808">Transferase</keyword>
<feature type="transmembrane region" description="Helical" evidence="1">
    <location>
        <begin position="55"/>
        <end position="75"/>
    </location>
</feature>
<feature type="transmembrane region" description="Helical" evidence="1">
    <location>
        <begin position="154"/>
        <end position="172"/>
    </location>
</feature>
<reference evidence="3 4" key="2">
    <citation type="journal article" date="2010" name="Stand. Genomic Sci.">
        <title>Complete genome sequence of Kribbella flavida type strain (IFO 14399).</title>
        <authorList>
            <person name="Pukall R."/>
            <person name="Lapidus A."/>
            <person name="Glavina Del Rio T."/>
            <person name="Copeland A."/>
            <person name="Tice H."/>
            <person name="Cheng J.-F."/>
            <person name="Lucas S."/>
            <person name="Chen F."/>
            <person name="Nolan M."/>
            <person name="LaButti K."/>
            <person name="Pati A."/>
            <person name="Ivanova N."/>
            <person name="Mavrommatis K."/>
            <person name="Mikhailova N."/>
            <person name="Pitluck S."/>
            <person name="Bruce D."/>
            <person name="Goodwin L."/>
            <person name="Land M."/>
            <person name="Hauser L."/>
            <person name="Chang Y.-J."/>
            <person name="Jeffries C.D."/>
            <person name="Chen A."/>
            <person name="Palaniappan K."/>
            <person name="Chain P."/>
            <person name="Rohde M."/>
            <person name="Goeker M."/>
            <person name="Bristow J."/>
            <person name="Eisen J.A."/>
            <person name="Markowitz V."/>
            <person name="Hugenholtz P."/>
            <person name="Kyrpides N.C."/>
            <person name="Klenk H.-P."/>
            <person name="Brettin T."/>
        </authorList>
    </citation>
    <scope>NUCLEOTIDE SEQUENCE [LARGE SCALE GENOMIC DNA]</scope>
    <source>
        <strain evidence="4">DSM 17836 / JCM 10339 / NBRC 14399</strain>
    </source>
</reference>
<feature type="domain" description="Acyltransferase 3" evidence="2">
    <location>
        <begin position="22"/>
        <end position="263"/>
    </location>
</feature>
<evidence type="ECO:0000313" key="3">
    <source>
        <dbReference type="EMBL" id="ADB35159.1"/>
    </source>
</evidence>
<name>D2PUA8_KRIFD</name>
<feature type="transmembrane region" description="Helical" evidence="1">
    <location>
        <begin position="215"/>
        <end position="238"/>
    </location>
</feature>
<keyword evidence="1" id="KW-1133">Transmembrane helix</keyword>
<protein>
    <submittedName>
        <fullName evidence="3">Acyltransferase 3</fullName>
    </submittedName>
</protein>
<keyword evidence="4" id="KW-1185">Reference proteome</keyword>
<feature type="transmembrane region" description="Helical" evidence="1">
    <location>
        <begin position="184"/>
        <end position="203"/>
    </location>
</feature>
<feature type="transmembrane region" description="Helical" evidence="1">
    <location>
        <begin position="20"/>
        <end position="43"/>
    </location>
</feature>
<dbReference type="InterPro" id="IPR002656">
    <property type="entry name" value="Acyl_transf_3_dom"/>
</dbReference>
<feature type="transmembrane region" description="Helical" evidence="1">
    <location>
        <begin position="244"/>
        <end position="265"/>
    </location>
</feature>
<keyword evidence="3" id="KW-0012">Acyltransferase</keyword>
<organism evidence="3 4">
    <name type="scientific">Kribbella flavida (strain DSM 17836 / JCM 10339 / NBRC 14399)</name>
    <dbReference type="NCBI Taxonomy" id="479435"/>
    <lineage>
        <taxon>Bacteria</taxon>
        <taxon>Bacillati</taxon>
        <taxon>Actinomycetota</taxon>
        <taxon>Actinomycetes</taxon>
        <taxon>Propionibacteriales</taxon>
        <taxon>Kribbellaceae</taxon>
        <taxon>Kribbella</taxon>
    </lineage>
</organism>
<dbReference type="Proteomes" id="UP000007967">
    <property type="component" value="Chromosome"/>
</dbReference>
<feature type="transmembrane region" description="Helical" evidence="1">
    <location>
        <begin position="95"/>
        <end position="113"/>
    </location>
</feature>
<dbReference type="GO" id="GO:0016747">
    <property type="term" value="F:acyltransferase activity, transferring groups other than amino-acyl groups"/>
    <property type="evidence" value="ECO:0007669"/>
    <property type="project" value="InterPro"/>
</dbReference>
<keyword evidence="1" id="KW-0812">Transmembrane</keyword>
<dbReference type="OrthoDB" id="9796461at2"/>
<dbReference type="AlphaFoldDB" id="D2PUA8"/>
<evidence type="ECO:0000313" key="4">
    <source>
        <dbReference type="Proteomes" id="UP000007967"/>
    </source>
</evidence>
<evidence type="ECO:0000259" key="2">
    <source>
        <dbReference type="Pfam" id="PF01757"/>
    </source>
</evidence>
<dbReference type="HOGENOM" id="CLU_955742_0_0_11"/>
<dbReference type="STRING" id="479435.Kfla_6156"/>
<dbReference type="KEGG" id="kfl:Kfla_6156"/>
<dbReference type="EMBL" id="CP001736">
    <property type="protein sequence ID" value="ADB35159.1"/>
    <property type="molecule type" value="Genomic_DNA"/>
</dbReference>
<keyword evidence="1" id="KW-0472">Membrane</keyword>
<gene>
    <name evidence="3" type="ordered locus">Kfla_6156</name>
</gene>
<proteinExistence type="predicted"/>
<feature type="transmembrane region" description="Helical" evidence="1">
    <location>
        <begin position="125"/>
        <end position="142"/>
    </location>
</feature>
<sequence length="291" mass="30802">MSGLTSVSEGAALSHPRPEVLALTGLRGLAGLAVVASSVGMWRGAPWYLNDLMDAVAVTLPFFFLLSGFVLAYNYPGLGFGSGRRVLGRYAMARIARIVPLFVVVGVAVLLLGELNGGDWVHDVYAEQTWFVGTLALCYLVYPLLARPIAASPAIAAGCALVIATILLGLHLSTETDFGRVPFSWLPVFVLGMALASRPPGLLTAAPTRWLTAPILVRLGVIGYPLYLLQALVVHGFGGVHAGTVSNALLALGWIGLTVLAADGAHRYVGVPARRAVLDLARRADRRTARR</sequence>